<evidence type="ECO:0000256" key="1">
    <source>
        <dbReference type="ARBA" id="ARBA00008791"/>
    </source>
</evidence>
<dbReference type="PANTHER" id="PTHR46268:SF15">
    <property type="entry name" value="UNIVERSAL STRESS PROTEIN HP_0031"/>
    <property type="match status" value="1"/>
</dbReference>
<dbReference type="OrthoDB" id="9804721at2"/>
<evidence type="ECO:0000259" key="2">
    <source>
        <dbReference type="Pfam" id="PF00582"/>
    </source>
</evidence>
<protein>
    <submittedName>
        <fullName evidence="3 4">Universal stress protein</fullName>
    </submittedName>
</protein>
<dbReference type="EMBL" id="CP030057">
    <property type="protein sequence ID" value="QOZ62081.1"/>
    <property type="molecule type" value="Genomic_DNA"/>
</dbReference>
<comment type="similarity">
    <text evidence="1">Belongs to the universal stress protein A family.</text>
</comment>
<dbReference type="AlphaFoldDB" id="A0A410VBD5"/>
<dbReference type="PRINTS" id="PR01438">
    <property type="entry name" value="UNVRSLSTRESS"/>
</dbReference>
<evidence type="ECO:0000313" key="6">
    <source>
        <dbReference type="Proteomes" id="UP000625079"/>
    </source>
</evidence>
<reference evidence="3" key="1">
    <citation type="journal article" date="2014" name="Int. J. Syst. Evol. Microbiol.">
        <title>Complete genome sequence of Corynebacterium casei LMG S-19264T (=DSM 44701T), isolated from a smear-ripened cheese.</title>
        <authorList>
            <consortium name="US DOE Joint Genome Institute (JGI-PGF)"/>
            <person name="Walter F."/>
            <person name="Albersmeier A."/>
            <person name="Kalinowski J."/>
            <person name="Ruckert C."/>
        </authorList>
    </citation>
    <scope>NUCLEOTIDE SEQUENCE</scope>
    <source>
        <strain evidence="3">CGMCC 1.15034</strain>
    </source>
</reference>
<dbReference type="CDD" id="cd00293">
    <property type="entry name" value="USP-like"/>
    <property type="match status" value="1"/>
</dbReference>
<organism evidence="3 6">
    <name type="scientific">Bradyrhizobium guangdongense</name>
    <dbReference type="NCBI Taxonomy" id="1325090"/>
    <lineage>
        <taxon>Bacteria</taxon>
        <taxon>Pseudomonadati</taxon>
        <taxon>Pseudomonadota</taxon>
        <taxon>Alphaproteobacteria</taxon>
        <taxon>Hyphomicrobiales</taxon>
        <taxon>Nitrobacteraceae</taxon>
        <taxon>Bradyrhizobium</taxon>
    </lineage>
</organism>
<dbReference type="PANTHER" id="PTHR46268">
    <property type="entry name" value="STRESS RESPONSE PROTEIN NHAX"/>
    <property type="match status" value="1"/>
</dbReference>
<feature type="domain" description="UspA" evidence="2">
    <location>
        <begin position="156"/>
        <end position="275"/>
    </location>
</feature>
<evidence type="ECO:0000313" key="5">
    <source>
        <dbReference type="Proteomes" id="UP000593880"/>
    </source>
</evidence>
<dbReference type="Gene3D" id="3.40.50.12370">
    <property type="match status" value="1"/>
</dbReference>
<dbReference type="RefSeq" id="WP_128967668.1">
    <property type="nucleotide sequence ID" value="NZ_BMHC01000002.1"/>
</dbReference>
<dbReference type="SUPFAM" id="SSF52402">
    <property type="entry name" value="Adenine nucleotide alpha hydrolases-like"/>
    <property type="match status" value="1"/>
</dbReference>
<proteinExistence type="inferred from homology"/>
<dbReference type="Proteomes" id="UP000625079">
    <property type="component" value="Unassembled WGS sequence"/>
</dbReference>
<evidence type="ECO:0000313" key="3">
    <source>
        <dbReference type="EMBL" id="GGI21180.1"/>
    </source>
</evidence>
<dbReference type="InterPro" id="IPR006015">
    <property type="entry name" value="Universal_stress_UspA"/>
</dbReference>
<dbReference type="Proteomes" id="UP000593880">
    <property type="component" value="Chromosome"/>
</dbReference>
<reference evidence="3" key="3">
    <citation type="submission" date="2022-12" db="EMBL/GenBank/DDBJ databases">
        <authorList>
            <person name="Sun Q."/>
            <person name="Zhou Y."/>
        </authorList>
    </citation>
    <scope>NUCLEOTIDE SEQUENCE</scope>
    <source>
        <strain evidence="3">CGMCC 1.15034</strain>
    </source>
</reference>
<gene>
    <name evidence="3" type="ORF">GCM10010987_13030</name>
    <name evidence="4" type="ORF">XH86_27595</name>
</gene>
<reference evidence="4 5" key="2">
    <citation type="submission" date="2018-06" db="EMBL/GenBank/DDBJ databases">
        <title>Comparative genomics of rhizobia nodulating Arachis hypogaea in China.</title>
        <authorList>
            <person name="Li Y."/>
        </authorList>
    </citation>
    <scope>NUCLEOTIDE SEQUENCE [LARGE SCALE GENOMIC DNA]</scope>
    <source>
        <strain evidence="4 5">CCBAU 51658</strain>
    </source>
</reference>
<dbReference type="EMBL" id="BMHC01000002">
    <property type="protein sequence ID" value="GGI21180.1"/>
    <property type="molecule type" value="Genomic_DNA"/>
</dbReference>
<accession>A0A410VBD5</accession>
<sequence>MAIKDVLLTLTSYPDPAPVSVIDRAVALASTLGAHIAAISCEAHVQVPGTFLGGAGHLGSIVASEAQKSRKNAQDLLAAFEAAAQKAGALHEIILERCLTSEVPDLLVEYARLRDLTIVSVPESYDQWYAEAVIFGSGRPTLVLPEAPASRAADLNRVLVAWDFSRASARAVSDAIPILEKAREVCILTVINEKAISSRRSSSELAKNLSRHGIDVIVDEVDAAGRAIGEVLAAQIASRRTDLLVMGAYGHSRFREFILGGATRSILTKPPIPVLFSH</sequence>
<name>A0A410VBD5_9BRAD</name>
<evidence type="ECO:0000313" key="4">
    <source>
        <dbReference type="EMBL" id="QOZ62081.1"/>
    </source>
</evidence>
<keyword evidence="5" id="KW-1185">Reference proteome</keyword>
<dbReference type="InterPro" id="IPR006016">
    <property type="entry name" value="UspA"/>
</dbReference>
<dbReference type="Pfam" id="PF00582">
    <property type="entry name" value="Usp"/>
    <property type="match status" value="1"/>
</dbReference>